<evidence type="ECO:0000313" key="8">
    <source>
        <dbReference type="EMBL" id="OAN47098.1"/>
    </source>
</evidence>
<comment type="subcellular location">
    <subcellularLocation>
        <location evidence="1">Membrane</location>
        <topology evidence="1">Multi-pass membrane protein</topology>
    </subcellularLocation>
</comment>
<dbReference type="GO" id="GO:0055085">
    <property type="term" value="P:transmembrane transport"/>
    <property type="evidence" value="ECO:0007669"/>
    <property type="project" value="InterPro"/>
</dbReference>
<feature type="transmembrane region" description="Helical" evidence="7">
    <location>
        <begin position="124"/>
        <end position="148"/>
    </location>
</feature>
<evidence type="ECO:0000256" key="2">
    <source>
        <dbReference type="ARBA" id="ARBA00022448"/>
    </source>
</evidence>
<feature type="transmembrane region" description="Helical" evidence="7">
    <location>
        <begin position="192"/>
        <end position="214"/>
    </location>
</feature>
<dbReference type="Proteomes" id="UP000078287">
    <property type="component" value="Unassembled WGS sequence"/>
</dbReference>
<keyword evidence="5 7" id="KW-1133">Transmembrane helix</keyword>
<dbReference type="GO" id="GO:0016020">
    <property type="term" value="C:membrane"/>
    <property type="evidence" value="ECO:0007669"/>
    <property type="project" value="UniProtKB-SubCell"/>
</dbReference>
<reference evidence="8 9" key="1">
    <citation type="submission" date="2016-04" db="EMBL/GenBank/DDBJ databases">
        <title>Chloroflexus islandicus sp. nov., a thermophilic filamentous anoxygenic phototrophic bacterium from geyser Strokkur (Iceland).</title>
        <authorList>
            <person name="Gaisin V.A."/>
            <person name="Kalashnikov A.M."/>
            <person name="Sukhacheva M.V."/>
            <person name="Grouzdev D.S."/>
            <person name="Ivanov T.M."/>
            <person name="Kuznetsov B."/>
            <person name="Gorlenko V.M."/>
        </authorList>
    </citation>
    <scope>NUCLEOTIDE SEQUENCE [LARGE SCALE GENOMIC DNA]</scope>
    <source>
        <strain evidence="9">isl-2</strain>
    </source>
</reference>
<feature type="transmembrane region" description="Helical" evidence="7">
    <location>
        <begin position="66"/>
        <end position="85"/>
    </location>
</feature>
<protein>
    <submittedName>
        <fullName evidence="8">Transporter</fullName>
    </submittedName>
</protein>
<dbReference type="InterPro" id="IPR004776">
    <property type="entry name" value="Mem_transp_PIN-like"/>
</dbReference>
<keyword evidence="6 7" id="KW-0472">Membrane</keyword>
<feature type="transmembrane region" description="Helical" evidence="7">
    <location>
        <begin position="278"/>
        <end position="300"/>
    </location>
</feature>
<sequence>MSQLPGIFLNVLAPVFLLVLLGYLTGPRLQLEARTLSRFAYFILTPAFVFYVLSQTRIEAGLAGRMIGFITVVYIGSIIIAFLVARLLKRSPAMTAAYVMIAAFGNVGNFGLPIIQFAEGPAALGVATVYFLANLVLAFIVCVGAANFSRGFSLGMAIQVFRTPALLALPPALLFNWLEITLPPVVMRPLELLSGALIPTMLIVLGAQLAAAGIPRINADLLISSAVRLISGPVLAFGIAGWFALPQLERNVGILQASMPTAVLVSIIAMENDLLPEFVTATVLFSNLASIVTLAIVLVFL</sequence>
<evidence type="ECO:0000256" key="3">
    <source>
        <dbReference type="ARBA" id="ARBA00022475"/>
    </source>
</evidence>
<dbReference type="Pfam" id="PF03547">
    <property type="entry name" value="Mem_trans"/>
    <property type="match status" value="2"/>
</dbReference>
<dbReference type="PANTHER" id="PTHR36838:SF1">
    <property type="entry name" value="SLR1864 PROTEIN"/>
    <property type="match status" value="1"/>
</dbReference>
<feature type="transmembrane region" description="Helical" evidence="7">
    <location>
        <begin position="160"/>
        <end position="180"/>
    </location>
</feature>
<evidence type="ECO:0000313" key="9">
    <source>
        <dbReference type="Proteomes" id="UP000078287"/>
    </source>
</evidence>
<keyword evidence="3" id="KW-1003">Cell membrane</keyword>
<dbReference type="RefSeq" id="WP_066784789.1">
    <property type="nucleotide sequence ID" value="NZ_LWQS01000039.1"/>
</dbReference>
<feature type="transmembrane region" description="Helical" evidence="7">
    <location>
        <begin position="36"/>
        <end position="54"/>
    </location>
</feature>
<accession>A0A178MG77</accession>
<comment type="caution">
    <text evidence="8">The sequence shown here is derived from an EMBL/GenBank/DDBJ whole genome shotgun (WGS) entry which is preliminary data.</text>
</comment>
<name>A0A178MG77_9CHLR</name>
<keyword evidence="9" id="KW-1185">Reference proteome</keyword>
<dbReference type="EMBL" id="LWQS01000039">
    <property type="protein sequence ID" value="OAN47098.1"/>
    <property type="molecule type" value="Genomic_DNA"/>
</dbReference>
<feature type="transmembrane region" description="Helical" evidence="7">
    <location>
        <begin position="6"/>
        <end position="24"/>
    </location>
</feature>
<proteinExistence type="predicted"/>
<keyword evidence="4 7" id="KW-0812">Transmembrane</keyword>
<feature type="transmembrane region" description="Helical" evidence="7">
    <location>
        <begin position="226"/>
        <end position="245"/>
    </location>
</feature>
<evidence type="ECO:0000256" key="1">
    <source>
        <dbReference type="ARBA" id="ARBA00004141"/>
    </source>
</evidence>
<organism evidence="8 9">
    <name type="scientific">Chloroflexus islandicus</name>
    <dbReference type="NCBI Taxonomy" id="1707952"/>
    <lineage>
        <taxon>Bacteria</taxon>
        <taxon>Bacillati</taxon>
        <taxon>Chloroflexota</taxon>
        <taxon>Chloroflexia</taxon>
        <taxon>Chloroflexales</taxon>
        <taxon>Chloroflexineae</taxon>
        <taxon>Chloroflexaceae</taxon>
        <taxon>Chloroflexus</taxon>
    </lineage>
</organism>
<evidence type="ECO:0000256" key="5">
    <source>
        <dbReference type="ARBA" id="ARBA00022989"/>
    </source>
</evidence>
<evidence type="ECO:0000256" key="7">
    <source>
        <dbReference type="SAM" id="Phobius"/>
    </source>
</evidence>
<dbReference type="STRING" id="1707952.A6A03_10760"/>
<dbReference type="PANTHER" id="PTHR36838">
    <property type="entry name" value="AUXIN EFFLUX CARRIER FAMILY PROTEIN"/>
    <property type="match status" value="1"/>
</dbReference>
<dbReference type="AlphaFoldDB" id="A0A178MG77"/>
<evidence type="ECO:0000256" key="6">
    <source>
        <dbReference type="ARBA" id="ARBA00023136"/>
    </source>
</evidence>
<feature type="transmembrane region" description="Helical" evidence="7">
    <location>
        <begin position="97"/>
        <end position="118"/>
    </location>
</feature>
<keyword evidence="2" id="KW-0813">Transport</keyword>
<gene>
    <name evidence="8" type="ORF">A6A03_10760</name>
</gene>
<dbReference type="OrthoDB" id="148377at2"/>
<evidence type="ECO:0000256" key="4">
    <source>
        <dbReference type="ARBA" id="ARBA00022692"/>
    </source>
</evidence>